<accession>D3RYW3</accession>
<sequence length="105" mass="12473">MSEKDILIERLERKLAEKEREIRSLKQVVGMSYENFKEEILSEVNERLKEFEAKIVELSKTVRTLMDEVLYLKAEISPKKEEVAKKVVEREEEKKEEKSDIIVCD</sequence>
<organism evidence="2 3">
    <name type="scientific">Ferroglobus placidus (strain DSM 10642 / AEDII12DO)</name>
    <dbReference type="NCBI Taxonomy" id="589924"/>
    <lineage>
        <taxon>Archaea</taxon>
        <taxon>Methanobacteriati</taxon>
        <taxon>Methanobacteriota</taxon>
        <taxon>Archaeoglobi</taxon>
        <taxon>Archaeoglobales</taxon>
        <taxon>Archaeoglobaceae</taxon>
        <taxon>Ferroglobus</taxon>
    </lineage>
</organism>
<dbReference type="Proteomes" id="UP000002613">
    <property type="component" value="Chromosome"/>
</dbReference>
<gene>
    <name evidence="2" type="ordered locus">Ferp_1525</name>
</gene>
<feature type="coiled-coil region" evidence="1">
    <location>
        <begin position="1"/>
        <end position="100"/>
    </location>
</feature>
<protein>
    <submittedName>
        <fullName evidence="2">Uncharacterized protein</fullName>
    </submittedName>
</protein>
<reference evidence="3" key="1">
    <citation type="submission" date="2010-02" db="EMBL/GenBank/DDBJ databases">
        <title>Complete sequence of Ferroglobus placidus DSM 10642.</title>
        <authorList>
            <consortium name="US DOE Joint Genome Institute"/>
            <person name="Lucas S."/>
            <person name="Copeland A."/>
            <person name="Lapidus A."/>
            <person name="Cheng J.-F."/>
            <person name="Bruce D."/>
            <person name="Goodwin L."/>
            <person name="Pitluck S."/>
            <person name="Saunders E."/>
            <person name="Brettin T."/>
            <person name="Detter J.C."/>
            <person name="Han C."/>
            <person name="Tapia R."/>
            <person name="Larimer F."/>
            <person name="Land M."/>
            <person name="Hauser L."/>
            <person name="Kyrpides N."/>
            <person name="Ivanova N."/>
            <person name="Holmes D."/>
            <person name="Lovley D."/>
            <person name="Kyrpides N."/>
            <person name="Anderson I.J."/>
            <person name="Woyke T."/>
        </authorList>
    </citation>
    <scope>NUCLEOTIDE SEQUENCE [LARGE SCALE GENOMIC DNA]</scope>
    <source>
        <strain evidence="3">DSM 10642 / AEDII12DO</strain>
    </source>
</reference>
<evidence type="ECO:0000313" key="3">
    <source>
        <dbReference type="Proteomes" id="UP000002613"/>
    </source>
</evidence>
<dbReference type="GeneID" id="8779045"/>
<dbReference type="HOGENOM" id="CLU_158385_0_0_2"/>
<dbReference type="KEGG" id="fpl:Ferp_1525"/>
<dbReference type="AlphaFoldDB" id="D3RYW3"/>
<keyword evidence="3" id="KW-1185">Reference proteome</keyword>
<dbReference type="RefSeq" id="WP_012966016.1">
    <property type="nucleotide sequence ID" value="NC_013849.1"/>
</dbReference>
<evidence type="ECO:0000313" key="2">
    <source>
        <dbReference type="EMBL" id="ADC65676.1"/>
    </source>
</evidence>
<dbReference type="STRING" id="589924.Ferp_1525"/>
<reference evidence="2 3" key="2">
    <citation type="journal article" date="2011" name="Stand. Genomic Sci.">
        <title>Complete genome sequence of Ferroglobus placidus AEDII12DO.</title>
        <authorList>
            <person name="Anderson I."/>
            <person name="Risso C."/>
            <person name="Holmes D."/>
            <person name="Lucas S."/>
            <person name="Copeland A."/>
            <person name="Lapidus A."/>
            <person name="Cheng J.F."/>
            <person name="Bruce D."/>
            <person name="Goodwin L."/>
            <person name="Pitluck S."/>
            <person name="Saunders E."/>
            <person name="Brettin T."/>
            <person name="Detter J.C."/>
            <person name="Han C."/>
            <person name="Tapia R."/>
            <person name="Larimer F."/>
            <person name="Land M."/>
            <person name="Hauser L."/>
            <person name="Woyke T."/>
            <person name="Lovley D."/>
            <person name="Kyrpides N."/>
            <person name="Ivanova N."/>
        </authorList>
    </citation>
    <scope>NUCLEOTIDE SEQUENCE [LARGE SCALE GENOMIC DNA]</scope>
    <source>
        <strain evidence="3">DSM 10642 / AEDII12DO</strain>
    </source>
</reference>
<proteinExistence type="predicted"/>
<name>D3RYW3_FERPA</name>
<dbReference type="eggNOG" id="arCOG06890">
    <property type="taxonomic scope" value="Archaea"/>
</dbReference>
<dbReference type="EMBL" id="CP001899">
    <property type="protein sequence ID" value="ADC65676.1"/>
    <property type="molecule type" value="Genomic_DNA"/>
</dbReference>
<dbReference type="PaxDb" id="589924-Ferp_1525"/>
<evidence type="ECO:0000256" key="1">
    <source>
        <dbReference type="SAM" id="Coils"/>
    </source>
</evidence>
<keyword evidence="1" id="KW-0175">Coiled coil</keyword>